<dbReference type="AlphaFoldDB" id="A0A221K1R6"/>
<evidence type="ECO:0000259" key="1">
    <source>
        <dbReference type="PROSITE" id="PS50146"/>
    </source>
</evidence>
<keyword evidence="2" id="KW-0808">Transferase</keyword>
<dbReference type="InterPro" id="IPR017438">
    <property type="entry name" value="ATP-NAD_kinase_N"/>
</dbReference>
<name>A0A221K1R6_9RHOB</name>
<feature type="domain" description="DAGKc" evidence="1">
    <location>
        <begin position="13"/>
        <end position="143"/>
    </location>
</feature>
<dbReference type="STRING" id="1402135.SAMN05444149_102684"/>
<dbReference type="Gene3D" id="2.60.200.40">
    <property type="match status" value="1"/>
</dbReference>
<keyword evidence="2" id="KW-0418">Kinase</keyword>
<dbReference type="InterPro" id="IPR001206">
    <property type="entry name" value="Diacylglycerol_kinase_cat_dom"/>
</dbReference>
<sequence length="317" mass="34264">MQPMIATGPQTAKQPLRAHVLVNLKSGRGSDHPEIEDLERAFNEYGIAAEIIHLTPGDDIPARAAELASKGAELVVAAGGDGTICGVASGLVDTQTALGVIPLGTFNYFGRSLDIPETVVEAVAVVARNNRRPLPVGIINDRVFLNNASLGIYPQILQTRETVYARWGRSRVAAYWSVLKTMMRLPRQLKLQVTVEGKTREVKTSLLFAVSNAFQMQQMGLEGEECIKAGKLAVLIAPNAGRAGLLKNGLALMLGRAQRNQDFELLCAERLHITCKRKSLLVARDGERSRISGPFDLELRHGALTVLTPDSAVGGVR</sequence>
<accession>A0A221K1R6</accession>
<dbReference type="PANTHER" id="PTHR12358:SF54">
    <property type="entry name" value="SPHINGOSINE KINASE RELATED PROTEIN"/>
    <property type="match status" value="1"/>
</dbReference>
<dbReference type="EMBL" id="CP022415">
    <property type="protein sequence ID" value="ASM72938.1"/>
    <property type="molecule type" value="Genomic_DNA"/>
</dbReference>
<dbReference type="Proteomes" id="UP000199754">
    <property type="component" value="Chromosome"/>
</dbReference>
<protein>
    <submittedName>
        <fullName evidence="2">Diacylglycerol kinase</fullName>
        <ecNumber evidence="2">2.7.1.107</ecNumber>
    </submittedName>
</protein>
<keyword evidence="3" id="KW-1185">Reference proteome</keyword>
<dbReference type="PANTHER" id="PTHR12358">
    <property type="entry name" value="SPHINGOSINE KINASE"/>
    <property type="match status" value="1"/>
</dbReference>
<dbReference type="Gene3D" id="3.40.50.10330">
    <property type="entry name" value="Probable inorganic polyphosphate/atp-NAD kinase, domain 1"/>
    <property type="match status" value="1"/>
</dbReference>
<dbReference type="GO" id="GO:0004143">
    <property type="term" value="F:ATP-dependent diacylglycerol kinase activity"/>
    <property type="evidence" value="ECO:0007669"/>
    <property type="project" value="UniProtKB-EC"/>
</dbReference>
<dbReference type="SUPFAM" id="SSF111331">
    <property type="entry name" value="NAD kinase/diacylglycerol kinase-like"/>
    <property type="match status" value="1"/>
</dbReference>
<dbReference type="InterPro" id="IPR016064">
    <property type="entry name" value="NAD/diacylglycerol_kinase_sf"/>
</dbReference>
<evidence type="ECO:0000313" key="3">
    <source>
        <dbReference type="Proteomes" id="UP000199754"/>
    </source>
</evidence>
<organism evidence="2 3">
    <name type="scientific">Pseudosulfitobacter pseudonitzschiae</name>
    <dbReference type="NCBI Taxonomy" id="1402135"/>
    <lineage>
        <taxon>Bacteria</taxon>
        <taxon>Pseudomonadati</taxon>
        <taxon>Pseudomonadota</taxon>
        <taxon>Alphaproteobacteria</taxon>
        <taxon>Rhodobacterales</taxon>
        <taxon>Roseobacteraceae</taxon>
        <taxon>Pseudosulfitobacter</taxon>
    </lineage>
</organism>
<evidence type="ECO:0000313" key="2">
    <source>
        <dbReference type="EMBL" id="ASM72938.1"/>
    </source>
</evidence>
<reference evidence="2 3" key="1">
    <citation type="submission" date="2017-07" db="EMBL/GenBank/DDBJ databases">
        <title>Genome Sequence of Sulfitobacter pseudonitzschiae Strain SMR1 Isolated from a culture of the Diatom Skeletonema marinoi.</title>
        <authorList>
            <person name="Topel M."/>
            <person name="Pinder M.I.M."/>
            <person name="Johansson O.N."/>
            <person name="Kourtchenko O."/>
            <person name="Godhe A."/>
            <person name="Clarke A.K."/>
        </authorList>
    </citation>
    <scope>NUCLEOTIDE SEQUENCE [LARGE SCALE GENOMIC DNA]</scope>
    <source>
        <strain evidence="2 3">SMR1</strain>
    </source>
</reference>
<dbReference type="InterPro" id="IPR050187">
    <property type="entry name" value="Lipid_Phosphate_FormReg"/>
</dbReference>
<dbReference type="SMART" id="SM00046">
    <property type="entry name" value="DAGKc"/>
    <property type="match status" value="1"/>
</dbReference>
<gene>
    <name evidence="2" type="primary">dagK</name>
    <name evidence="2" type="ORF">SULPSESMR1_02137</name>
</gene>
<dbReference type="RefSeq" id="WP_089420779.1">
    <property type="nucleotide sequence ID" value="NZ_CP022415.1"/>
</dbReference>
<dbReference type="EC" id="2.7.1.107" evidence="2"/>
<dbReference type="Pfam" id="PF00781">
    <property type="entry name" value="DAGK_cat"/>
    <property type="match status" value="1"/>
</dbReference>
<dbReference type="KEGG" id="spse:SULPSESMR1_02137"/>
<proteinExistence type="predicted"/>
<dbReference type="OrthoDB" id="9815110at2"/>
<dbReference type="PROSITE" id="PS50146">
    <property type="entry name" value="DAGK"/>
    <property type="match status" value="1"/>
</dbReference>